<reference evidence="7" key="1">
    <citation type="submission" date="2016-10" db="EMBL/GenBank/DDBJ databases">
        <authorList>
            <person name="Varghese N."/>
            <person name="Submissions S."/>
        </authorList>
    </citation>
    <scope>NUCLEOTIDE SEQUENCE [LARGE SCALE GENOMIC DNA]</scope>
    <source>
        <strain evidence="7">CGMCC 1.7062</strain>
    </source>
</reference>
<evidence type="ECO:0000259" key="5">
    <source>
        <dbReference type="PROSITE" id="PS50931"/>
    </source>
</evidence>
<dbReference type="SUPFAM" id="SSF53850">
    <property type="entry name" value="Periplasmic binding protein-like II"/>
    <property type="match status" value="1"/>
</dbReference>
<evidence type="ECO:0000313" key="7">
    <source>
        <dbReference type="Proteomes" id="UP000236721"/>
    </source>
</evidence>
<dbReference type="Pfam" id="PF00126">
    <property type="entry name" value="HTH_1"/>
    <property type="match status" value="1"/>
</dbReference>
<keyword evidence="4" id="KW-0804">Transcription</keyword>
<evidence type="ECO:0000256" key="1">
    <source>
        <dbReference type="ARBA" id="ARBA00009437"/>
    </source>
</evidence>
<dbReference type="Proteomes" id="UP000236721">
    <property type="component" value="Unassembled WGS sequence"/>
</dbReference>
<evidence type="ECO:0000313" key="6">
    <source>
        <dbReference type="EMBL" id="SEG37484.1"/>
    </source>
</evidence>
<dbReference type="OrthoDB" id="8885940at2"/>
<dbReference type="EMBL" id="FNVG01000012">
    <property type="protein sequence ID" value="SEG37484.1"/>
    <property type="molecule type" value="Genomic_DNA"/>
</dbReference>
<proteinExistence type="inferred from homology"/>
<protein>
    <submittedName>
        <fullName evidence="6">DNA-binding transcriptional regulator, LysR family</fullName>
    </submittedName>
</protein>
<dbReference type="AlphaFoldDB" id="A0A1H5ZNA1"/>
<dbReference type="Pfam" id="PF03466">
    <property type="entry name" value="LysR_substrate"/>
    <property type="match status" value="1"/>
</dbReference>
<accession>A0A1H5ZNA1</accession>
<dbReference type="PRINTS" id="PR00039">
    <property type="entry name" value="HTHLYSR"/>
</dbReference>
<feature type="domain" description="HTH lysR-type" evidence="5">
    <location>
        <begin position="1"/>
        <end position="59"/>
    </location>
</feature>
<keyword evidence="7" id="KW-1185">Reference proteome</keyword>
<dbReference type="Gene3D" id="1.10.10.10">
    <property type="entry name" value="Winged helix-like DNA-binding domain superfamily/Winged helix DNA-binding domain"/>
    <property type="match status" value="1"/>
</dbReference>
<dbReference type="GO" id="GO:0000976">
    <property type="term" value="F:transcription cis-regulatory region binding"/>
    <property type="evidence" value="ECO:0007669"/>
    <property type="project" value="TreeGrafter"/>
</dbReference>
<dbReference type="InterPro" id="IPR005119">
    <property type="entry name" value="LysR_subst-bd"/>
</dbReference>
<evidence type="ECO:0000256" key="4">
    <source>
        <dbReference type="ARBA" id="ARBA00023163"/>
    </source>
</evidence>
<keyword evidence="3 6" id="KW-0238">DNA-binding</keyword>
<dbReference type="PANTHER" id="PTHR30126">
    <property type="entry name" value="HTH-TYPE TRANSCRIPTIONAL REGULATOR"/>
    <property type="match status" value="1"/>
</dbReference>
<dbReference type="PROSITE" id="PS50931">
    <property type="entry name" value="HTH_LYSR"/>
    <property type="match status" value="1"/>
</dbReference>
<comment type="similarity">
    <text evidence="1">Belongs to the LysR transcriptional regulatory family.</text>
</comment>
<evidence type="ECO:0000256" key="3">
    <source>
        <dbReference type="ARBA" id="ARBA00023125"/>
    </source>
</evidence>
<dbReference type="InterPro" id="IPR036388">
    <property type="entry name" value="WH-like_DNA-bd_sf"/>
</dbReference>
<dbReference type="SUPFAM" id="SSF46785">
    <property type="entry name" value="Winged helix' DNA-binding domain"/>
    <property type="match status" value="1"/>
</dbReference>
<organism evidence="6 7">
    <name type="scientific">Vibrio hangzhouensis</name>
    <dbReference type="NCBI Taxonomy" id="462991"/>
    <lineage>
        <taxon>Bacteria</taxon>
        <taxon>Pseudomonadati</taxon>
        <taxon>Pseudomonadota</taxon>
        <taxon>Gammaproteobacteria</taxon>
        <taxon>Vibrionales</taxon>
        <taxon>Vibrionaceae</taxon>
        <taxon>Vibrio</taxon>
    </lineage>
</organism>
<dbReference type="InterPro" id="IPR036390">
    <property type="entry name" value="WH_DNA-bd_sf"/>
</dbReference>
<dbReference type="GO" id="GO:0003700">
    <property type="term" value="F:DNA-binding transcription factor activity"/>
    <property type="evidence" value="ECO:0007669"/>
    <property type="project" value="InterPro"/>
</dbReference>
<sequence>MLLNSERLLYLVSIAETGSFSAAARQLNVSPSAVNQAVQAMEIDLGITLFERVAGKAPTLTPEGKVLYFQALEIVPRLRAIDRKVKALQKGDEPSLTIATHSMTLYPRFTEALAELSHQFPEVDLVLVDAETHSLAINESEGADIMIAPGGLCPTRGSNVQTVDSIDWCFLSSPNHPLAQLRGEITTEDLQRYPQILSLEGKVATSELLESLRYSPRLIRYENHYQLQDMLLQGMGYVAYPTKLAQPFIDHGLVTRLNVGRYDGTLVWPVELSWRSGLGRAGSWFVEHILEQEN</sequence>
<gene>
    <name evidence="6" type="ORF">SAMN04488244_11264</name>
</gene>
<evidence type="ECO:0000256" key="2">
    <source>
        <dbReference type="ARBA" id="ARBA00023015"/>
    </source>
</evidence>
<dbReference type="Gene3D" id="3.40.190.290">
    <property type="match status" value="1"/>
</dbReference>
<dbReference type="RefSeq" id="WP_103880825.1">
    <property type="nucleotide sequence ID" value="NZ_FNVG01000012.1"/>
</dbReference>
<dbReference type="PANTHER" id="PTHR30126:SF91">
    <property type="entry name" value="LYSR FAMILY TRANSCRIPTIONAL REGULATOR"/>
    <property type="match status" value="1"/>
</dbReference>
<dbReference type="InterPro" id="IPR000847">
    <property type="entry name" value="LysR_HTH_N"/>
</dbReference>
<name>A0A1H5ZNA1_9VIBR</name>
<keyword evidence="2" id="KW-0805">Transcription regulation</keyword>